<evidence type="ECO:0000256" key="1">
    <source>
        <dbReference type="SAM" id="MobiDB-lite"/>
    </source>
</evidence>
<dbReference type="Proteomes" id="UP001332243">
    <property type="component" value="Unassembled WGS sequence"/>
</dbReference>
<feature type="compositionally biased region" description="Gly residues" evidence="1">
    <location>
        <begin position="67"/>
        <end position="91"/>
    </location>
</feature>
<feature type="region of interest" description="Disordered" evidence="1">
    <location>
        <begin position="35"/>
        <end position="101"/>
    </location>
</feature>
<accession>A0ABU7RP50</accession>
<dbReference type="RefSeq" id="WP_331213408.1">
    <property type="nucleotide sequence ID" value="NZ_JAZGQK010000006.1"/>
</dbReference>
<organism evidence="3 4">
    <name type="scientific">Plantactinospora sonchi</name>
    <dbReference type="NCBI Taxonomy" id="1544735"/>
    <lineage>
        <taxon>Bacteria</taxon>
        <taxon>Bacillati</taxon>
        <taxon>Actinomycetota</taxon>
        <taxon>Actinomycetes</taxon>
        <taxon>Micromonosporales</taxon>
        <taxon>Micromonosporaceae</taxon>
        <taxon>Plantactinospora</taxon>
    </lineage>
</organism>
<feature type="chain" id="PRO_5045373197" evidence="2">
    <location>
        <begin position="21"/>
        <end position="209"/>
    </location>
</feature>
<keyword evidence="2" id="KW-0732">Signal</keyword>
<feature type="signal peptide" evidence="2">
    <location>
        <begin position="1"/>
        <end position="20"/>
    </location>
</feature>
<gene>
    <name evidence="3" type="ORF">V1633_07240</name>
</gene>
<evidence type="ECO:0000313" key="3">
    <source>
        <dbReference type="EMBL" id="MEE6258286.1"/>
    </source>
</evidence>
<feature type="compositionally biased region" description="Low complexity" evidence="1">
    <location>
        <begin position="47"/>
        <end position="66"/>
    </location>
</feature>
<dbReference type="EMBL" id="JAZGQK010000006">
    <property type="protein sequence ID" value="MEE6258286.1"/>
    <property type="molecule type" value="Genomic_DNA"/>
</dbReference>
<protein>
    <submittedName>
        <fullName evidence="3">Uncharacterized protein</fullName>
    </submittedName>
</protein>
<evidence type="ECO:0000313" key="4">
    <source>
        <dbReference type="Proteomes" id="UP001332243"/>
    </source>
</evidence>
<sequence length="209" mass="20258">MHRYLTRAALVVLGGAVVLAGTGCATTGVPVAGPTTSAPATGEDGLGSAPPGSGGPDDPVSAPSPTSGGGSGDGSTGGGPTGQQGGHGQSGGNTPKKSAPAGPTILVFKIAQQPQCPQGTNVNPIPGVPVVLSWKVKGTDAVTLSVDGPGVYDTFPAEGSATFDFPCFGAPGDEVTHTYQLRTVGGGEVRSKTLTAAATVRGIADVKTP</sequence>
<comment type="caution">
    <text evidence="3">The sequence shown here is derived from an EMBL/GenBank/DDBJ whole genome shotgun (WGS) entry which is preliminary data.</text>
</comment>
<dbReference type="PROSITE" id="PS51257">
    <property type="entry name" value="PROKAR_LIPOPROTEIN"/>
    <property type="match status" value="1"/>
</dbReference>
<name>A0ABU7RP50_9ACTN</name>
<keyword evidence="4" id="KW-1185">Reference proteome</keyword>
<proteinExistence type="predicted"/>
<reference evidence="3 4" key="1">
    <citation type="submission" date="2024-01" db="EMBL/GenBank/DDBJ databases">
        <title>Genome insights into Plantactinospora sonchi sp. nov.</title>
        <authorList>
            <person name="Wang L."/>
        </authorList>
    </citation>
    <scope>NUCLEOTIDE SEQUENCE [LARGE SCALE GENOMIC DNA]</scope>
    <source>
        <strain evidence="3 4">NEAU-QY2</strain>
    </source>
</reference>
<evidence type="ECO:0000256" key="2">
    <source>
        <dbReference type="SAM" id="SignalP"/>
    </source>
</evidence>